<gene>
    <name evidence="3" type="ORF">UFOPK3001_00321</name>
</gene>
<accession>A0A6J6XC55</accession>
<proteinExistence type="predicted"/>
<protein>
    <submittedName>
        <fullName evidence="3">Unannotated protein</fullName>
    </submittedName>
</protein>
<feature type="transmembrane region" description="Helical" evidence="2">
    <location>
        <begin position="208"/>
        <end position="227"/>
    </location>
</feature>
<evidence type="ECO:0000256" key="1">
    <source>
        <dbReference type="SAM" id="MobiDB-lite"/>
    </source>
</evidence>
<sequence>MDRVDVTSTDSEAEAATRTPVGRRSRRQPGPEPRWKRDTNKWARLAHVYTSMIALLVVLFFGISGITLNHPTWTFGDNVNTRKETGTLPIPTRRDDGSVDFLSVSEYVRDEFGVSGQVSSFDVVNDEGLISYRNAGYSADLFFRVESRAFELRIEEQGWVGVMNDLHRGRDTRSQWKWVIDVAAVFLVVIALTGLVMQLFLRRRRRSALIGATAGAVALVALILITLN</sequence>
<evidence type="ECO:0000256" key="2">
    <source>
        <dbReference type="SAM" id="Phobius"/>
    </source>
</evidence>
<feature type="transmembrane region" description="Helical" evidence="2">
    <location>
        <begin position="46"/>
        <end position="68"/>
    </location>
</feature>
<keyword evidence="2" id="KW-0472">Membrane</keyword>
<feature type="region of interest" description="Disordered" evidence="1">
    <location>
        <begin position="1"/>
        <end position="36"/>
    </location>
</feature>
<keyword evidence="2" id="KW-1133">Transmembrane helix</keyword>
<dbReference type="EMBL" id="CAFAAJ010000013">
    <property type="protein sequence ID" value="CAB4791597.1"/>
    <property type="molecule type" value="Genomic_DNA"/>
</dbReference>
<feature type="compositionally biased region" description="Polar residues" evidence="1">
    <location>
        <begin position="1"/>
        <end position="10"/>
    </location>
</feature>
<feature type="transmembrane region" description="Helical" evidence="2">
    <location>
        <begin position="178"/>
        <end position="201"/>
    </location>
</feature>
<organism evidence="3">
    <name type="scientific">freshwater metagenome</name>
    <dbReference type="NCBI Taxonomy" id="449393"/>
    <lineage>
        <taxon>unclassified sequences</taxon>
        <taxon>metagenomes</taxon>
        <taxon>ecological metagenomes</taxon>
    </lineage>
</organism>
<dbReference type="PANTHER" id="PTHR40115">
    <property type="entry name" value="INNER MEMBRANE PROTEIN WITH PEPSY TM HELIX"/>
    <property type="match status" value="1"/>
</dbReference>
<dbReference type="PANTHER" id="PTHR40115:SF1">
    <property type="entry name" value="INNER MEMBRANE PROTEIN WITH PEPSY TM HELIX"/>
    <property type="match status" value="1"/>
</dbReference>
<reference evidence="3" key="1">
    <citation type="submission" date="2020-05" db="EMBL/GenBank/DDBJ databases">
        <authorList>
            <person name="Chiriac C."/>
            <person name="Salcher M."/>
            <person name="Ghai R."/>
            <person name="Kavagutti S V."/>
        </authorList>
    </citation>
    <scope>NUCLEOTIDE SEQUENCE</scope>
</reference>
<evidence type="ECO:0000313" key="3">
    <source>
        <dbReference type="EMBL" id="CAB4791597.1"/>
    </source>
</evidence>
<name>A0A6J6XC55_9ZZZZ</name>
<keyword evidence="2" id="KW-0812">Transmembrane</keyword>
<dbReference type="InterPro" id="IPR032307">
    <property type="entry name" value="PepSY_TM-like_2"/>
</dbReference>
<dbReference type="Pfam" id="PF16357">
    <property type="entry name" value="PepSY_TM_like_2"/>
    <property type="match status" value="1"/>
</dbReference>
<dbReference type="AlphaFoldDB" id="A0A6J6XC55"/>